<evidence type="ECO:0000313" key="2">
    <source>
        <dbReference type="Proteomes" id="UP001596274"/>
    </source>
</evidence>
<gene>
    <name evidence="1" type="ORF">ACFQDD_04245</name>
</gene>
<keyword evidence="2" id="KW-1185">Reference proteome</keyword>
<organism evidence="1 2">
    <name type="scientific">Halorubrum pallidum</name>
    <dbReference type="NCBI Taxonomy" id="1526114"/>
    <lineage>
        <taxon>Archaea</taxon>
        <taxon>Methanobacteriati</taxon>
        <taxon>Methanobacteriota</taxon>
        <taxon>Stenosarchaea group</taxon>
        <taxon>Halobacteria</taxon>
        <taxon>Halobacteriales</taxon>
        <taxon>Haloferacaceae</taxon>
        <taxon>Halorubrum</taxon>
    </lineage>
</organism>
<evidence type="ECO:0000313" key="1">
    <source>
        <dbReference type="EMBL" id="MFC6770735.1"/>
    </source>
</evidence>
<dbReference type="Proteomes" id="UP001596274">
    <property type="component" value="Unassembled WGS sequence"/>
</dbReference>
<comment type="caution">
    <text evidence="1">The sequence shown here is derived from an EMBL/GenBank/DDBJ whole genome shotgun (WGS) entry which is preliminary data.</text>
</comment>
<name>A0ABD5T215_9EURY</name>
<dbReference type="AlphaFoldDB" id="A0ABD5T215"/>
<accession>A0ABD5T215</accession>
<reference evidence="1 2" key="1">
    <citation type="journal article" date="2019" name="Int. J. Syst. Evol. Microbiol.">
        <title>The Global Catalogue of Microorganisms (GCM) 10K type strain sequencing project: providing services to taxonomists for standard genome sequencing and annotation.</title>
        <authorList>
            <consortium name="The Broad Institute Genomics Platform"/>
            <consortium name="The Broad Institute Genome Sequencing Center for Infectious Disease"/>
            <person name="Wu L."/>
            <person name="Ma J."/>
        </authorList>
    </citation>
    <scope>NUCLEOTIDE SEQUENCE [LARGE SCALE GENOMIC DNA]</scope>
    <source>
        <strain evidence="1 2">PJ61</strain>
    </source>
</reference>
<dbReference type="EMBL" id="JBHSWT010000125">
    <property type="protein sequence ID" value="MFC6770735.1"/>
    <property type="molecule type" value="Genomic_DNA"/>
</dbReference>
<protein>
    <submittedName>
        <fullName evidence="1">Uncharacterized protein</fullName>
    </submittedName>
</protein>
<sequence>MTSKEEEIVSLFEGIQKQLNHDWEKFRDQHHNPSNKGASYEQALENFLTKYYRGVYEIQTQSVIIDENLDVFDVFDTSRGEHEIDLVGLFESARPRIVFDVGDMMPC</sequence>
<proteinExistence type="predicted"/>